<dbReference type="AlphaFoldDB" id="A0A5T1LNW8"/>
<evidence type="ECO:0000313" key="1">
    <source>
        <dbReference type="EMBL" id="EAL2099078.1"/>
    </source>
</evidence>
<organism evidence="1">
    <name type="scientific">Campylobacter coli</name>
    <dbReference type="NCBI Taxonomy" id="195"/>
    <lineage>
        <taxon>Bacteria</taxon>
        <taxon>Pseudomonadati</taxon>
        <taxon>Campylobacterota</taxon>
        <taxon>Epsilonproteobacteria</taxon>
        <taxon>Campylobacterales</taxon>
        <taxon>Campylobacteraceae</taxon>
        <taxon>Campylobacter</taxon>
    </lineage>
</organism>
<accession>A0A5T1LNW8</accession>
<sequence length="65" mass="7533">MLLKKSLRFFDFFPCLILLLFILVYGHFSYGKMGLEIAKGNFFNAKGNFFNAKNIPKGNFFNVTE</sequence>
<protein>
    <submittedName>
        <fullName evidence="1">Uncharacterized protein</fullName>
    </submittedName>
</protein>
<comment type="caution">
    <text evidence="1">The sequence shown here is derived from an EMBL/GenBank/DDBJ whole genome shotgun (WGS) entry which is preliminary data.</text>
</comment>
<reference evidence="1" key="1">
    <citation type="submission" date="2019-05" db="EMBL/GenBank/DDBJ databases">
        <authorList>
            <consortium name="NARMS: The National Antimicrobial Resistance Monitoring System"/>
        </authorList>
    </citation>
    <scope>NUCLEOTIDE SEQUENCE</scope>
    <source>
        <strain evidence="1">FSIS11917892</strain>
    </source>
</reference>
<gene>
    <name evidence="1" type="ORF">FC489_09045</name>
</gene>
<name>A0A5T1LNW8_CAMCO</name>
<dbReference type="EMBL" id="AACMAV010000047">
    <property type="protein sequence ID" value="EAL2099078.1"/>
    <property type="molecule type" value="Genomic_DNA"/>
</dbReference>
<proteinExistence type="predicted"/>